<dbReference type="Pfam" id="PF00578">
    <property type="entry name" value="AhpC-TSA"/>
    <property type="match status" value="1"/>
</dbReference>
<dbReference type="InterPro" id="IPR036249">
    <property type="entry name" value="Thioredoxin-like_sf"/>
</dbReference>
<dbReference type="GO" id="GO:0016209">
    <property type="term" value="F:antioxidant activity"/>
    <property type="evidence" value="ECO:0007669"/>
    <property type="project" value="InterPro"/>
</dbReference>
<evidence type="ECO:0000256" key="1">
    <source>
        <dbReference type="SAM" id="Phobius"/>
    </source>
</evidence>
<keyword evidence="1" id="KW-0472">Membrane</keyword>
<reference evidence="3 4" key="1">
    <citation type="submission" date="2019-07" db="EMBL/GenBank/DDBJ databases">
        <title>Reclasification of Spiribacter aquaticus.</title>
        <authorList>
            <person name="Leon M.J."/>
            <person name="Sanchez-Porro C."/>
            <person name="Ventosa A."/>
        </authorList>
    </citation>
    <scope>NUCLEOTIDE SEQUENCE [LARGE SCALE GENOMIC DNA]</scope>
    <source>
        <strain evidence="3 4">SP30</strain>
    </source>
</reference>
<name>A0A557RLV1_9GAMM</name>
<feature type="domain" description="Thioredoxin" evidence="2">
    <location>
        <begin position="29"/>
        <end position="169"/>
    </location>
</feature>
<gene>
    <name evidence="3" type="ORF">FPL11_00175</name>
</gene>
<accession>A0A557RLV1</accession>
<keyword evidence="1" id="KW-1133">Transmembrane helix</keyword>
<evidence type="ECO:0000313" key="4">
    <source>
        <dbReference type="Proteomes" id="UP000316688"/>
    </source>
</evidence>
<dbReference type="AlphaFoldDB" id="A0A557RLV1"/>
<comment type="caution">
    <text evidence="3">The sequence shown here is derived from an EMBL/GenBank/DDBJ whole genome shotgun (WGS) entry which is preliminary data.</text>
</comment>
<dbReference type="CDD" id="cd02966">
    <property type="entry name" value="TlpA_like_family"/>
    <property type="match status" value="1"/>
</dbReference>
<protein>
    <submittedName>
        <fullName evidence="3">TlpA family protein disulfide reductase</fullName>
    </submittedName>
</protein>
<organism evidence="3 4">
    <name type="scientific">Spiribacter aquaticus</name>
    <dbReference type="NCBI Taxonomy" id="1935996"/>
    <lineage>
        <taxon>Bacteria</taxon>
        <taxon>Pseudomonadati</taxon>
        <taxon>Pseudomonadota</taxon>
        <taxon>Gammaproteobacteria</taxon>
        <taxon>Chromatiales</taxon>
        <taxon>Ectothiorhodospiraceae</taxon>
        <taxon>Spiribacter</taxon>
    </lineage>
</organism>
<dbReference type="PANTHER" id="PTHR42852:SF13">
    <property type="entry name" value="PROTEIN DIPZ"/>
    <property type="match status" value="1"/>
</dbReference>
<dbReference type="SUPFAM" id="SSF52833">
    <property type="entry name" value="Thioredoxin-like"/>
    <property type="match status" value="1"/>
</dbReference>
<sequence>MRSAVRKEWLVGVLALVIVGLVGYVWFAPPTREPAPNVQLERLDGAQTALAEHRGEAVMLVFWATTCPTCIQEMPEVVELHHDLGDEGLTILGVAMDYDPRDQVRALVERRGLPYDIVLDNGGRIANAFNQVRVTPTTVLIDPDGGVVWQRIGPIDFEGLREQLEPMLAERQSA</sequence>
<proteinExistence type="predicted"/>
<dbReference type="InterPro" id="IPR013766">
    <property type="entry name" value="Thioredoxin_domain"/>
</dbReference>
<dbReference type="PANTHER" id="PTHR42852">
    <property type="entry name" value="THIOL:DISULFIDE INTERCHANGE PROTEIN DSBE"/>
    <property type="match status" value="1"/>
</dbReference>
<feature type="transmembrane region" description="Helical" evidence="1">
    <location>
        <begin position="9"/>
        <end position="27"/>
    </location>
</feature>
<dbReference type="EMBL" id="VMKP01000001">
    <property type="protein sequence ID" value="TVO66157.1"/>
    <property type="molecule type" value="Genomic_DNA"/>
</dbReference>
<dbReference type="Proteomes" id="UP000316688">
    <property type="component" value="Unassembled WGS sequence"/>
</dbReference>
<dbReference type="PROSITE" id="PS51352">
    <property type="entry name" value="THIOREDOXIN_2"/>
    <property type="match status" value="1"/>
</dbReference>
<dbReference type="Gene3D" id="3.40.30.10">
    <property type="entry name" value="Glutaredoxin"/>
    <property type="match status" value="1"/>
</dbReference>
<evidence type="ECO:0000313" key="3">
    <source>
        <dbReference type="EMBL" id="TVO66157.1"/>
    </source>
</evidence>
<evidence type="ECO:0000259" key="2">
    <source>
        <dbReference type="PROSITE" id="PS51352"/>
    </source>
</evidence>
<keyword evidence="4" id="KW-1185">Reference proteome</keyword>
<dbReference type="InterPro" id="IPR000866">
    <property type="entry name" value="AhpC/TSA"/>
</dbReference>
<keyword evidence="1" id="KW-0812">Transmembrane</keyword>
<dbReference type="GO" id="GO:0016491">
    <property type="term" value="F:oxidoreductase activity"/>
    <property type="evidence" value="ECO:0007669"/>
    <property type="project" value="InterPro"/>
</dbReference>
<dbReference type="InterPro" id="IPR050553">
    <property type="entry name" value="Thioredoxin_ResA/DsbE_sf"/>
</dbReference>